<name>A0ABN2G737_9MICO</name>
<gene>
    <name evidence="1" type="ORF">GCM10009807_08140</name>
</gene>
<evidence type="ECO:0000313" key="1">
    <source>
        <dbReference type="EMBL" id="GAA1666417.1"/>
    </source>
</evidence>
<evidence type="ECO:0008006" key="3">
    <source>
        <dbReference type="Google" id="ProtNLM"/>
    </source>
</evidence>
<evidence type="ECO:0000313" key="2">
    <source>
        <dbReference type="Proteomes" id="UP001500596"/>
    </source>
</evidence>
<dbReference type="Gene3D" id="3.40.50.2000">
    <property type="entry name" value="Glycogen Phosphorylase B"/>
    <property type="match status" value="2"/>
</dbReference>
<proteinExistence type="predicted"/>
<protein>
    <recommendedName>
        <fullName evidence="3">Glycosyl transferase family 1 domain-containing protein</fullName>
    </recommendedName>
</protein>
<keyword evidence="2" id="KW-1185">Reference proteome</keyword>
<reference evidence="1 2" key="1">
    <citation type="journal article" date="2019" name="Int. J. Syst. Evol. Microbiol.">
        <title>The Global Catalogue of Microorganisms (GCM) 10K type strain sequencing project: providing services to taxonomists for standard genome sequencing and annotation.</title>
        <authorList>
            <consortium name="The Broad Institute Genomics Platform"/>
            <consortium name="The Broad Institute Genome Sequencing Center for Infectious Disease"/>
            <person name="Wu L."/>
            <person name="Ma J."/>
        </authorList>
    </citation>
    <scope>NUCLEOTIDE SEQUENCE [LARGE SCALE GENOMIC DNA]</scope>
    <source>
        <strain evidence="1 2">JCM 15575</strain>
    </source>
</reference>
<sequence length="85" mass="9094">MFLIEAMGRGVPMVVTNVGGMPGLADGTGLVVEVDDPDALAHAIVSILRSPTAMNEMRATALARYGREFSDETHERNLIAFYSLG</sequence>
<dbReference type="EMBL" id="BAAAPK010000001">
    <property type="protein sequence ID" value="GAA1666417.1"/>
    <property type="molecule type" value="Genomic_DNA"/>
</dbReference>
<dbReference type="PANTHER" id="PTHR12526">
    <property type="entry name" value="GLYCOSYLTRANSFERASE"/>
    <property type="match status" value="1"/>
</dbReference>
<dbReference type="Proteomes" id="UP001500596">
    <property type="component" value="Unassembled WGS sequence"/>
</dbReference>
<dbReference type="Pfam" id="PF13692">
    <property type="entry name" value="Glyco_trans_1_4"/>
    <property type="match status" value="1"/>
</dbReference>
<accession>A0ABN2G737</accession>
<comment type="caution">
    <text evidence="1">The sequence shown here is derived from an EMBL/GenBank/DDBJ whole genome shotgun (WGS) entry which is preliminary data.</text>
</comment>
<dbReference type="SUPFAM" id="SSF53756">
    <property type="entry name" value="UDP-Glycosyltransferase/glycogen phosphorylase"/>
    <property type="match status" value="1"/>
</dbReference>
<organism evidence="1 2">
    <name type="scientific">Microbacterium lacus</name>
    <dbReference type="NCBI Taxonomy" id="415217"/>
    <lineage>
        <taxon>Bacteria</taxon>
        <taxon>Bacillati</taxon>
        <taxon>Actinomycetota</taxon>
        <taxon>Actinomycetes</taxon>
        <taxon>Micrococcales</taxon>
        <taxon>Microbacteriaceae</taxon>
        <taxon>Microbacterium</taxon>
    </lineage>
</organism>